<dbReference type="RefSeq" id="WP_156743116.1">
    <property type="nucleotide sequence ID" value="NZ_CACRYJ010000064.1"/>
</dbReference>
<gene>
    <name evidence="2" type="ORF">HALOF300_04514</name>
</gene>
<keyword evidence="3" id="KW-1185">Reference proteome</keyword>
<comment type="caution">
    <text evidence="2">The sequence shown here is derived from an EMBL/GenBank/DDBJ whole genome shotgun (WGS) entry which is preliminary data.</text>
</comment>
<sequence length="98" mass="10520">MFAADIGVQPPHIRVWNAAADFGLDDDLVEAGCLTLSDRIPPAVPMPDHLTANDYFLRLLEMQESQQQPRGGSGYDPGGDDSQQGRQPGSAGVRRAAD</sequence>
<feature type="region of interest" description="Disordered" evidence="1">
    <location>
        <begin position="62"/>
        <end position="98"/>
    </location>
</feature>
<evidence type="ECO:0000256" key="1">
    <source>
        <dbReference type="SAM" id="MobiDB-lite"/>
    </source>
</evidence>
<organism evidence="2 3">
    <name type="scientific">Occultella aeris</name>
    <dbReference type="NCBI Taxonomy" id="2761496"/>
    <lineage>
        <taxon>Bacteria</taxon>
        <taxon>Bacillati</taxon>
        <taxon>Actinomycetota</taxon>
        <taxon>Actinomycetes</taxon>
        <taxon>Micrococcales</taxon>
        <taxon>Ruaniaceae</taxon>
        <taxon>Occultella</taxon>
    </lineage>
</organism>
<evidence type="ECO:0000313" key="2">
    <source>
        <dbReference type="EMBL" id="VZO39817.1"/>
    </source>
</evidence>
<proteinExistence type="predicted"/>
<dbReference type="Proteomes" id="UP000419743">
    <property type="component" value="Unassembled WGS sequence"/>
</dbReference>
<name>A0A7M4DQS3_9MICO</name>
<dbReference type="AlphaFoldDB" id="A0A7M4DQS3"/>
<protein>
    <submittedName>
        <fullName evidence="2">Uncharacterized protein</fullName>
    </submittedName>
</protein>
<accession>A0A7M4DQS3</accession>
<dbReference type="EMBL" id="CACRYJ010000064">
    <property type="protein sequence ID" value="VZO39817.1"/>
    <property type="molecule type" value="Genomic_DNA"/>
</dbReference>
<evidence type="ECO:0000313" key="3">
    <source>
        <dbReference type="Proteomes" id="UP000419743"/>
    </source>
</evidence>
<reference evidence="2 3" key="1">
    <citation type="submission" date="2019-11" db="EMBL/GenBank/DDBJ databases">
        <authorList>
            <person name="Criscuolo A."/>
        </authorList>
    </citation>
    <scope>NUCLEOTIDE SEQUENCE [LARGE SCALE GENOMIC DNA]</scope>
    <source>
        <strain evidence="2">CIP111667</strain>
    </source>
</reference>